<organism evidence="1">
    <name type="scientific">Anguilla anguilla</name>
    <name type="common">European freshwater eel</name>
    <name type="synonym">Muraena anguilla</name>
    <dbReference type="NCBI Taxonomy" id="7936"/>
    <lineage>
        <taxon>Eukaryota</taxon>
        <taxon>Metazoa</taxon>
        <taxon>Chordata</taxon>
        <taxon>Craniata</taxon>
        <taxon>Vertebrata</taxon>
        <taxon>Euteleostomi</taxon>
        <taxon>Actinopterygii</taxon>
        <taxon>Neopterygii</taxon>
        <taxon>Teleostei</taxon>
        <taxon>Anguilliformes</taxon>
        <taxon>Anguillidae</taxon>
        <taxon>Anguilla</taxon>
    </lineage>
</organism>
<evidence type="ECO:0000313" key="1">
    <source>
        <dbReference type="EMBL" id="JAH66414.1"/>
    </source>
</evidence>
<protein>
    <submittedName>
        <fullName evidence="1">Uncharacterized protein</fullName>
    </submittedName>
</protein>
<dbReference type="AlphaFoldDB" id="A0A0E9UKP2"/>
<dbReference type="EMBL" id="GBXM01042163">
    <property type="protein sequence ID" value="JAH66414.1"/>
    <property type="molecule type" value="Transcribed_RNA"/>
</dbReference>
<accession>A0A0E9UKP2</accession>
<name>A0A0E9UKP2_ANGAN</name>
<proteinExistence type="predicted"/>
<sequence length="54" mass="6272">MTKIPSSISTCKQSFLIVYWRKSFWSPSSPGIYLCRQINPSTFQKTQFFTGSFL</sequence>
<reference evidence="1" key="1">
    <citation type="submission" date="2014-11" db="EMBL/GenBank/DDBJ databases">
        <authorList>
            <person name="Amaro Gonzalez C."/>
        </authorList>
    </citation>
    <scope>NUCLEOTIDE SEQUENCE</scope>
</reference>
<reference evidence="1" key="2">
    <citation type="journal article" date="2015" name="Fish Shellfish Immunol.">
        <title>Early steps in the European eel (Anguilla anguilla)-Vibrio vulnificus interaction in the gills: Role of the RtxA13 toxin.</title>
        <authorList>
            <person name="Callol A."/>
            <person name="Pajuelo D."/>
            <person name="Ebbesson L."/>
            <person name="Teles M."/>
            <person name="MacKenzie S."/>
            <person name="Amaro C."/>
        </authorList>
    </citation>
    <scope>NUCLEOTIDE SEQUENCE</scope>
</reference>